<keyword evidence="2" id="KW-1185">Reference proteome</keyword>
<dbReference type="KEGG" id="mhe:MHC_02885"/>
<evidence type="ECO:0000313" key="1">
    <source>
        <dbReference type="EMBL" id="AEW45439.1"/>
    </source>
</evidence>
<dbReference type="AlphaFoldDB" id="H6N717"/>
<proteinExistence type="predicted"/>
<name>H6N717_MYCHN</name>
<sequence length="232" mass="25858">MSVVAPLKLAVLACAGVGGTCSVVYAGSSWLSGFSGLDVEDDSIIQTVSDKFSSRLIAKGKDSVWQTRLDELRKHKGEELDKDLKAIRDDSKKKKEDLRDWCEAAKIKPNSGEGSDLLVKGVEAYCTYVIKDQVSRAVNKNDEETWKPINKRLMEYQGSLSNEMQKLKEKVKDENSIDLKQWCFESYKKPFKDKNDQLYKDVSTFCVSVKVAKKPAAEKSASEAQSTQPGST</sequence>
<accession>H6N717</accession>
<dbReference type="Proteomes" id="UP000009135">
    <property type="component" value="Chromosome"/>
</dbReference>
<dbReference type="OrthoDB" id="9827033at2"/>
<reference evidence="1 2" key="1">
    <citation type="journal article" date="2012" name="J. Bacteriol.">
        <title>Complete genome sequence of Mycoplasma haemocanis strain Illinois.</title>
        <authorList>
            <person name="do Nascimento N.C."/>
            <person name="Guimaraes A.M."/>
            <person name="Santos A.P."/>
            <person name="Sanmiguel P.J."/>
            <person name="Messick J.B."/>
        </authorList>
    </citation>
    <scope>NUCLEOTIDE SEQUENCE [LARGE SCALE GENOMIC DNA]</scope>
    <source>
        <strain evidence="1 2">Illinois</strain>
    </source>
</reference>
<dbReference type="EMBL" id="CP003199">
    <property type="protein sequence ID" value="AEW45439.1"/>
    <property type="molecule type" value="Genomic_DNA"/>
</dbReference>
<evidence type="ECO:0000313" key="2">
    <source>
        <dbReference type="Proteomes" id="UP000009135"/>
    </source>
</evidence>
<gene>
    <name evidence="1" type="ordered locus">MHC_02885</name>
</gene>
<dbReference type="HOGENOM" id="CLU_087258_0_0_14"/>
<dbReference type="STRING" id="1111676.MHC_02885"/>
<protein>
    <submittedName>
        <fullName evidence="1">Uncharacterized protein</fullName>
    </submittedName>
</protein>
<organism evidence="1 2">
    <name type="scientific">Mycoplasma haemocanis (strain Illinois)</name>
    <dbReference type="NCBI Taxonomy" id="1111676"/>
    <lineage>
        <taxon>Bacteria</taxon>
        <taxon>Bacillati</taxon>
        <taxon>Mycoplasmatota</taxon>
        <taxon>Mollicutes</taxon>
        <taxon>Mycoplasmataceae</taxon>
        <taxon>Mycoplasma</taxon>
    </lineage>
</organism>